<dbReference type="InterPro" id="IPR051750">
    <property type="entry name" value="Trans-sulfuration_enzymes"/>
</dbReference>
<comment type="cofactor">
    <cofactor evidence="1 3">
        <name>pyridoxal 5'-phosphate</name>
        <dbReference type="ChEBI" id="CHEBI:597326"/>
    </cofactor>
</comment>
<dbReference type="FunFam" id="3.90.1150.10:FF:000063">
    <property type="entry name" value="Probable cystathionine gamma-synthase"/>
    <property type="match status" value="1"/>
</dbReference>
<evidence type="ECO:0000313" key="5">
    <source>
        <dbReference type="Proteomes" id="UP000310158"/>
    </source>
</evidence>
<dbReference type="AlphaFoldDB" id="A0A4S4LMR1"/>
<gene>
    <name evidence="4" type="ORF">EW146_g7002</name>
</gene>
<evidence type="ECO:0000256" key="1">
    <source>
        <dbReference type="ARBA" id="ARBA00001933"/>
    </source>
</evidence>
<evidence type="ECO:0000256" key="2">
    <source>
        <dbReference type="ARBA" id="ARBA00022898"/>
    </source>
</evidence>
<evidence type="ECO:0000256" key="3">
    <source>
        <dbReference type="RuleBase" id="RU362118"/>
    </source>
</evidence>
<accession>A0A4S4LMR1</accession>
<dbReference type="InterPro" id="IPR000277">
    <property type="entry name" value="Cys/Met-Metab_PyrdxlP-dep_enz"/>
</dbReference>
<reference evidence="4 5" key="1">
    <citation type="submission" date="2019-02" db="EMBL/GenBank/DDBJ databases">
        <title>Genome sequencing of the rare red list fungi Bondarzewia mesenterica.</title>
        <authorList>
            <person name="Buettner E."/>
            <person name="Kellner H."/>
        </authorList>
    </citation>
    <scope>NUCLEOTIDE SEQUENCE [LARGE SCALE GENOMIC DNA]</scope>
    <source>
        <strain evidence="4 5">DSM 108281</strain>
    </source>
</reference>
<dbReference type="GO" id="GO:0019346">
    <property type="term" value="P:transsulfuration"/>
    <property type="evidence" value="ECO:0007669"/>
    <property type="project" value="InterPro"/>
</dbReference>
<dbReference type="Pfam" id="PF01053">
    <property type="entry name" value="Cys_Met_Meta_PP"/>
    <property type="match status" value="1"/>
</dbReference>
<dbReference type="InterPro" id="IPR015424">
    <property type="entry name" value="PyrdxlP-dep_Trfase"/>
</dbReference>
<keyword evidence="5" id="KW-1185">Reference proteome</keyword>
<dbReference type="PANTHER" id="PTHR42699:SF1">
    <property type="entry name" value="CYSTATHIONINE GAMMA-SYNTHASE-RELATED"/>
    <property type="match status" value="1"/>
</dbReference>
<name>A0A4S4LMR1_9AGAM</name>
<proteinExistence type="inferred from homology"/>
<comment type="caution">
    <text evidence="4">The sequence shown here is derived from an EMBL/GenBank/DDBJ whole genome shotgun (WGS) entry which is preliminary data.</text>
</comment>
<protein>
    <recommendedName>
        <fullName evidence="6">PLP-dependent transferase</fullName>
    </recommendedName>
</protein>
<organism evidence="4 5">
    <name type="scientific">Bondarzewia mesenterica</name>
    <dbReference type="NCBI Taxonomy" id="1095465"/>
    <lineage>
        <taxon>Eukaryota</taxon>
        <taxon>Fungi</taxon>
        <taxon>Dikarya</taxon>
        <taxon>Basidiomycota</taxon>
        <taxon>Agaricomycotina</taxon>
        <taxon>Agaricomycetes</taxon>
        <taxon>Russulales</taxon>
        <taxon>Bondarzewiaceae</taxon>
        <taxon>Bondarzewia</taxon>
    </lineage>
</organism>
<dbReference type="EMBL" id="SGPL01000379">
    <property type="protein sequence ID" value="THH13187.1"/>
    <property type="molecule type" value="Genomic_DNA"/>
</dbReference>
<evidence type="ECO:0008006" key="6">
    <source>
        <dbReference type="Google" id="ProtNLM"/>
    </source>
</evidence>
<dbReference type="InterPro" id="IPR015422">
    <property type="entry name" value="PyrdxlP-dep_Trfase_small"/>
</dbReference>
<dbReference type="InterPro" id="IPR015421">
    <property type="entry name" value="PyrdxlP-dep_Trfase_major"/>
</dbReference>
<evidence type="ECO:0000313" key="4">
    <source>
        <dbReference type="EMBL" id="THH13187.1"/>
    </source>
</evidence>
<dbReference type="Gene3D" id="3.40.640.10">
    <property type="entry name" value="Type I PLP-dependent aspartate aminotransferase-like (Major domain)"/>
    <property type="match status" value="1"/>
</dbReference>
<dbReference type="GO" id="GO:0003962">
    <property type="term" value="F:cystathionine gamma-synthase activity"/>
    <property type="evidence" value="ECO:0007669"/>
    <property type="project" value="TreeGrafter"/>
</dbReference>
<keyword evidence="2 3" id="KW-0663">Pyridoxal phosphate</keyword>
<dbReference type="Gene3D" id="3.90.1150.10">
    <property type="entry name" value="Aspartate Aminotransferase, domain 1"/>
    <property type="match status" value="1"/>
</dbReference>
<comment type="similarity">
    <text evidence="3">Belongs to the trans-sulfuration enzymes family.</text>
</comment>
<dbReference type="GO" id="GO:0030170">
    <property type="term" value="F:pyridoxal phosphate binding"/>
    <property type="evidence" value="ECO:0007669"/>
    <property type="project" value="InterPro"/>
</dbReference>
<dbReference type="SUPFAM" id="SSF53383">
    <property type="entry name" value="PLP-dependent transferases"/>
    <property type="match status" value="1"/>
</dbReference>
<dbReference type="PANTHER" id="PTHR42699">
    <property type="match status" value="1"/>
</dbReference>
<sequence length="578" mass="63312">MSSQQSAVGQPVPPTKHAVSVSLPTWADTVGYKMGDAGILKCMQNGYPRYFIHMSIRKLAYICEQRYATASERSLLLGSYDAAEACLLFMATRNVSVRGVMRLRLPDARPGAQVYVVFFPAESFHIAKQFWQYTGHGISSRLADHCLVSIEIESSHSELVLERVTDSMADNSATHELALEAISNCAATAKMAIRLRIAHLLAYDVSADAAEDEAALPQRTGMPVTENDVFLYGAGMTAIWSAHQLCIRSLGARKSVCFGFPYADTLKVLQKWGPGCHFFPDGEESSIESLEALLSTQQALDLTHPPILALFTEFPSNPLLRSVDLLRLRTLADKYSFPIVVDDTIGNSVNVRVMPYADIVVTSLTKVTSGHANVMGGSLVLNPSSKHYAALRASLQQTYQDVYFDEDAILMERNSRDFLHRVNIINDNAEAVCNVLRSASPVIKEVFYPKWQTYANYDACRVKSSSGKGGGYGGLFSLLFASFPAAREFYDALPFAKGPSLGTNFTLACPYAILAHFEELEWAAQYGVPDGLVRVSVGLEEKGVLLEGILIAVKAAERAHAKMMKDDGDYGKAQGLKL</sequence>
<dbReference type="Proteomes" id="UP000310158">
    <property type="component" value="Unassembled WGS sequence"/>
</dbReference>
<dbReference type="OrthoDB" id="10047078at2759"/>